<accession>A0A2P9HHM7</accession>
<dbReference type="EMBL" id="OOFM01000004">
    <property type="protein sequence ID" value="SPL63598.1"/>
    <property type="molecule type" value="Genomic_DNA"/>
</dbReference>
<protein>
    <submittedName>
        <fullName evidence="2">Uncharacterized protein</fullName>
    </submittedName>
</protein>
<name>A0A2P9HHM7_9HYPH</name>
<sequence>MKRRSFLRLLGLAPVVAAAPGLAMPRPESPKDIITGLSAATDPQFIGSEQVSHPIVYEGGQFYLNAGSICSSNGKLVIDMHGGNCSIRIHD</sequence>
<dbReference type="RefSeq" id="WP_109367491.1">
    <property type="nucleotide sequence ID" value="NZ_OOFM01000004.1"/>
</dbReference>
<feature type="signal peptide" evidence="1">
    <location>
        <begin position="1"/>
        <end position="18"/>
    </location>
</feature>
<organism evidence="2 3">
    <name type="scientific">Ochrobactrum soli</name>
    <dbReference type="NCBI Taxonomy" id="2448455"/>
    <lineage>
        <taxon>Bacteria</taxon>
        <taxon>Pseudomonadati</taxon>
        <taxon>Pseudomonadota</taxon>
        <taxon>Alphaproteobacteria</taxon>
        <taxon>Hyphomicrobiales</taxon>
        <taxon>Brucellaceae</taxon>
        <taxon>Brucella/Ochrobactrum group</taxon>
        <taxon>Ochrobactrum</taxon>
    </lineage>
</organism>
<evidence type="ECO:0000313" key="3">
    <source>
        <dbReference type="Proteomes" id="UP000246073"/>
    </source>
</evidence>
<evidence type="ECO:0000256" key="1">
    <source>
        <dbReference type="SAM" id="SignalP"/>
    </source>
</evidence>
<evidence type="ECO:0000313" key="2">
    <source>
        <dbReference type="EMBL" id="SPL63598.1"/>
    </source>
</evidence>
<feature type="chain" id="PRO_5015159958" evidence="1">
    <location>
        <begin position="19"/>
        <end position="91"/>
    </location>
</feature>
<proteinExistence type="predicted"/>
<gene>
    <name evidence="2" type="ORF">OHAE_3530</name>
</gene>
<reference evidence="3" key="1">
    <citation type="submission" date="2017-12" db="EMBL/GenBank/DDBJ databases">
        <authorList>
            <person name="Diaz M."/>
        </authorList>
    </citation>
    <scope>NUCLEOTIDE SEQUENCE [LARGE SCALE GENOMIC DNA]</scope>
    <source>
        <strain evidence="3">FI11154</strain>
    </source>
</reference>
<keyword evidence="1" id="KW-0732">Signal</keyword>
<dbReference type="AlphaFoldDB" id="A0A2P9HHM7"/>
<dbReference type="Proteomes" id="UP000246073">
    <property type="component" value="Unassembled WGS sequence"/>
</dbReference>